<dbReference type="OrthoDB" id="9783163at2"/>
<keyword evidence="2" id="KW-0812">Transmembrane</keyword>
<keyword evidence="4" id="KW-1185">Reference proteome</keyword>
<dbReference type="PANTHER" id="PTHR30203">
    <property type="entry name" value="OUTER MEMBRANE CATION EFFLUX PROTEIN"/>
    <property type="match status" value="1"/>
</dbReference>
<evidence type="ECO:0000256" key="2">
    <source>
        <dbReference type="RuleBase" id="RU362097"/>
    </source>
</evidence>
<dbReference type="InterPro" id="IPR010131">
    <property type="entry name" value="MdtP/NodT-like"/>
</dbReference>
<dbReference type="NCBIfam" id="TIGR01845">
    <property type="entry name" value="outer_NodT"/>
    <property type="match status" value="1"/>
</dbReference>
<evidence type="ECO:0000256" key="1">
    <source>
        <dbReference type="ARBA" id="ARBA00007613"/>
    </source>
</evidence>
<dbReference type="Proteomes" id="UP000440224">
    <property type="component" value="Unassembled WGS sequence"/>
</dbReference>
<dbReference type="Gene3D" id="2.20.200.10">
    <property type="entry name" value="Outer membrane efflux proteins (OEP)"/>
    <property type="match status" value="1"/>
</dbReference>
<gene>
    <name evidence="3" type="ORF">GF068_09910</name>
</gene>
<accession>A0A6N7PJE2</accession>
<comment type="caution">
    <text evidence="3">The sequence shown here is derived from an EMBL/GenBank/DDBJ whole genome shotgun (WGS) entry which is preliminary data.</text>
</comment>
<dbReference type="PANTHER" id="PTHR30203:SF30">
    <property type="entry name" value="OUTER MEMBRANE PROTEIN-RELATED"/>
    <property type="match status" value="1"/>
</dbReference>
<keyword evidence="2" id="KW-0449">Lipoprotein</keyword>
<organism evidence="3 4">
    <name type="scientific">Polyangium spumosum</name>
    <dbReference type="NCBI Taxonomy" id="889282"/>
    <lineage>
        <taxon>Bacteria</taxon>
        <taxon>Pseudomonadati</taxon>
        <taxon>Myxococcota</taxon>
        <taxon>Polyangia</taxon>
        <taxon>Polyangiales</taxon>
        <taxon>Polyangiaceae</taxon>
        <taxon>Polyangium</taxon>
    </lineage>
</organism>
<name>A0A6N7PJE2_9BACT</name>
<keyword evidence="2" id="KW-1134">Transmembrane beta strand</keyword>
<evidence type="ECO:0000313" key="4">
    <source>
        <dbReference type="Proteomes" id="UP000440224"/>
    </source>
</evidence>
<dbReference type="AlphaFoldDB" id="A0A6N7PJE2"/>
<dbReference type="EMBL" id="WJIE01000002">
    <property type="protein sequence ID" value="MRG92242.1"/>
    <property type="molecule type" value="Genomic_DNA"/>
</dbReference>
<sequence length="451" mass="49478">MPASFDTKSAGSSAAAMKWQDYFADENLNALIATALESNYDLRIALQRIEIARAGIRQSTGAMLPQVSLGVSAGIRKFGLYTMDGAGNAETDITPGRRVPVHYGDFFLGLQSSWEIDVWGRLRSIRGAARAQYLATLEGTNLVITILVSDVAIAYFELLALDHRQEILAQTVARQARSLEVMRLQKEAGRANELSIQQLEGQLASTEALVAATRRQQKETENHINLLLGRLPRPIVRAKDLLLRDAATGLSLGIPSDLLRNRPDIREAELQVQASKFDVEAARKAFYPSLTLSAGVGFQAIEPRYLFVTPESLIYSALGGLTAPLLNRSRLEAELDVSRAIQVQAMYNYQGVILRAFVEVQNALLAVERTAEVVAQKKRQKAAVSGTVDTADALFRAGKATYLDVLLAQQNTLSAELELIDALLEQRMAGIWLYRALGGGWQPLMKVKTEP</sequence>
<dbReference type="SUPFAM" id="SSF56954">
    <property type="entry name" value="Outer membrane efflux proteins (OEP)"/>
    <property type="match status" value="1"/>
</dbReference>
<dbReference type="InterPro" id="IPR003423">
    <property type="entry name" value="OMP_efflux"/>
</dbReference>
<dbReference type="Pfam" id="PF02321">
    <property type="entry name" value="OEP"/>
    <property type="match status" value="2"/>
</dbReference>
<keyword evidence="2" id="KW-0472">Membrane</keyword>
<dbReference type="GO" id="GO:0015562">
    <property type="term" value="F:efflux transmembrane transporter activity"/>
    <property type="evidence" value="ECO:0007669"/>
    <property type="project" value="InterPro"/>
</dbReference>
<dbReference type="GO" id="GO:0005886">
    <property type="term" value="C:plasma membrane"/>
    <property type="evidence" value="ECO:0007669"/>
    <property type="project" value="UniProtKB-SubCell"/>
</dbReference>
<proteinExistence type="inferred from homology"/>
<comment type="similarity">
    <text evidence="1 2">Belongs to the outer membrane factor (OMF) (TC 1.B.17) family.</text>
</comment>
<comment type="subcellular location">
    <subcellularLocation>
        <location evidence="2">Cell membrane</location>
        <topology evidence="2">Lipid-anchor</topology>
    </subcellularLocation>
</comment>
<reference evidence="3 4" key="1">
    <citation type="submission" date="2019-10" db="EMBL/GenBank/DDBJ databases">
        <title>A soil myxobacterium in the family Polyangiaceae.</title>
        <authorList>
            <person name="Li Y."/>
            <person name="Wang J."/>
        </authorList>
    </citation>
    <scope>NUCLEOTIDE SEQUENCE [LARGE SCALE GENOMIC DNA]</scope>
    <source>
        <strain evidence="3 4">DSM 14734</strain>
    </source>
</reference>
<evidence type="ECO:0000313" key="3">
    <source>
        <dbReference type="EMBL" id="MRG92242.1"/>
    </source>
</evidence>
<dbReference type="Gene3D" id="1.20.1600.10">
    <property type="entry name" value="Outer membrane efflux proteins (OEP)"/>
    <property type="match status" value="1"/>
</dbReference>
<keyword evidence="2" id="KW-0564">Palmitate</keyword>
<protein>
    <submittedName>
        <fullName evidence="3">Efflux transporter outer membrane subunit</fullName>
    </submittedName>
</protein>